<comment type="caution">
    <text evidence="1">The sequence shown here is derived from an EMBL/GenBank/DDBJ whole genome shotgun (WGS) entry which is preliminary data.</text>
</comment>
<protein>
    <submittedName>
        <fullName evidence="1">Uncharacterized protein</fullName>
    </submittedName>
</protein>
<evidence type="ECO:0000313" key="2">
    <source>
        <dbReference type="Proteomes" id="UP001174909"/>
    </source>
</evidence>
<sequence length="64" mass="7369">MLSCYMKWSNTIPILTQGIDVLLFYQIFHHVQSATLTCIVKRSPTILTSTHWVTSSFIDQVLHC</sequence>
<reference evidence="1" key="1">
    <citation type="submission" date="2023-03" db="EMBL/GenBank/DDBJ databases">
        <authorList>
            <person name="Steffen K."/>
            <person name="Cardenas P."/>
        </authorList>
    </citation>
    <scope>NUCLEOTIDE SEQUENCE</scope>
</reference>
<keyword evidence="2" id="KW-1185">Reference proteome</keyword>
<dbReference type="Proteomes" id="UP001174909">
    <property type="component" value="Unassembled WGS sequence"/>
</dbReference>
<organism evidence="1 2">
    <name type="scientific">Geodia barretti</name>
    <name type="common">Barrett's horny sponge</name>
    <dbReference type="NCBI Taxonomy" id="519541"/>
    <lineage>
        <taxon>Eukaryota</taxon>
        <taxon>Metazoa</taxon>
        <taxon>Porifera</taxon>
        <taxon>Demospongiae</taxon>
        <taxon>Heteroscleromorpha</taxon>
        <taxon>Tetractinellida</taxon>
        <taxon>Astrophorina</taxon>
        <taxon>Geodiidae</taxon>
        <taxon>Geodia</taxon>
    </lineage>
</organism>
<gene>
    <name evidence="1" type="ORF">GBAR_LOCUS30625</name>
</gene>
<dbReference type="AlphaFoldDB" id="A0AA35TXC1"/>
<dbReference type="EMBL" id="CASHTH010004336">
    <property type="protein sequence ID" value="CAI8056205.1"/>
    <property type="molecule type" value="Genomic_DNA"/>
</dbReference>
<name>A0AA35TXC1_GEOBA</name>
<feature type="non-terminal residue" evidence="1">
    <location>
        <position position="64"/>
    </location>
</feature>
<evidence type="ECO:0000313" key="1">
    <source>
        <dbReference type="EMBL" id="CAI8056205.1"/>
    </source>
</evidence>
<proteinExistence type="predicted"/>
<accession>A0AA35TXC1</accession>